<dbReference type="RefSeq" id="WP_113849972.1">
    <property type="nucleotide sequence ID" value="NZ_CP050485.1"/>
</dbReference>
<dbReference type="Proteomes" id="UP000516696">
    <property type="component" value="Chromosome"/>
</dbReference>
<sequence>MKEEGAISLSWDAVEEAQSYIIHYGNANQSDPHQAIYMGYTETNSWTLAAGDVPELTAGDKIYLYAQTYREKGVGATDVEKARFLHDGPYTGSAWSTPTILTKD</sequence>
<accession>A0AAE7MT27</accession>
<protein>
    <submittedName>
        <fullName evidence="1">Fibronectin type III domain-containing protein</fullName>
    </submittedName>
</protein>
<dbReference type="EMBL" id="CP050485">
    <property type="protein sequence ID" value="QOG29111.1"/>
    <property type="molecule type" value="Genomic_DNA"/>
</dbReference>
<organism evidence="1 2">
    <name type="scientific">Enterococcus gallinarum</name>
    <dbReference type="NCBI Taxonomy" id="1353"/>
    <lineage>
        <taxon>Bacteria</taxon>
        <taxon>Bacillati</taxon>
        <taxon>Bacillota</taxon>
        <taxon>Bacilli</taxon>
        <taxon>Lactobacillales</taxon>
        <taxon>Enterococcaceae</taxon>
        <taxon>Enterococcus</taxon>
    </lineage>
</organism>
<gene>
    <name evidence="1" type="ORF">EGM181_06195</name>
</gene>
<proteinExistence type="predicted"/>
<reference evidence="1 2" key="1">
    <citation type="submission" date="2020-03" db="EMBL/GenBank/DDBJ databases">
        <title>Characterization of ganglioside-mimicking enterococci.</title>
        <authorList>
            <person name="Patry R.T."/>
            <person name="Nothaft H."/>
            <person name="Bridger R."/>
            <person name="Shajahan A."/>
            <person name="Huynh S."/>
            <person name="Sanchez S."/>
            <person name="Azadi P."/>
            <person name="Cooper K."/>
            <person name="Miller W.G."/>
            <person name="Parker C.T."/>
            <person name="Wells L."/>
            <person name="Szymanski C.M."/>
        </authorList>
    </citation>
    <scope>NUCLEOTIDE SEQUENCE [LARGE SCALE GENOMIC DNA]</scope>
    <source>
        <strain evidence="1 2">EGM181</strain>
    </source>
</reference>
<dbReference type="AlphaFoldDB" id="A0AAE7MT27"/>
<evidence type="ECO:0000313" key="2">
    <source>
        <dbReference type="Proteomes" id="UP000516696"/>
    </source>
</evidence>
<evidence type="ECO:0000313" key="1">
    <source>
        <dbReference type="EMBL" id="QOG29111.1"/>
    </source>
</evidence>
<name>A0AAE7MT27_ENTGA</name>